<name>A0A6P6RQ27_9EIME</name>
<keyword evidence="2" id="KW-1185">Reference proteome</keyword>
<accession>A0A6P6RQ27</accession>
<dbReference type="Proteomes" id="UP000515125">
    <property type="component" value="Unplaced"/>
</dbReference>
<evidence type="ECO:0000313" key="2">
    <source>
        <dbReference type="Proteomes" id="UP000515125"/>
    </source>
</evidence>
<protein>
    <submittedName>
        <fullName evidence="3">Fibrous sheath CABYR-binding protein</fullName>
    </submittedName>
</protein>
<dbReference type="RefSeq" id="XP_026189931.1">
    <property type="nucleotide sequence ID" value="XM_026334146.1"/>
</dbReference>
<dbReference type="OrthoDB" id="347077at2759"/>
<feature type="region of interest" description="Disordered" evidence="1">
    <location>
        <begin position="486"/>
        <end position="505"/>
    </location>
</feature>
<sequence length="505" mass="55177">MILFERRSPNAETGRQQIMSACTQAAAVLDTYRSVRKAFLDFHMEKDPHAGMSEDTSAWMVARFNLLLEEDADIAKDKNLKQCVKWCLEATLVVQKTLSQRVFSDFSEHPTSPGNAFNNLIDASHPGDISHSTRTAQFMLAQCYDQPTPIKAIVYSWAALSIGMAETFFKAQLDCAIEGSAPEQLQQSETQEQGQGRPIDMGLVKAAMAMSWGNMSLEKVLEPHLLVEDTLSNISNSKRLKATDKQRLQKNCGGIPRPDFQPFWPFFTEPAFIDEVLLAIFTVPSEESKEGKPAVQEPQPGAEQGTSEEPEVQQHPGPSASHPEEQIKEPTPPSDKAAEPQVEEAQGPVASPVTPRRSDQGPSSPRESDEDDTKSTGHMGSWVAEGVPKPDKQDTPPSGKVSVKPGDTPSGAPSGPAEPVSRVDSPGPEPPRPTLPSRITLTSAKDKPEEVKKEPLVRKGSDKYKAYVEVRHEPPKHGLYSHRLLSTAGLDSEQSRSQATSGKSS</sequence>
<gene>
    <name evidence="3" type="primary">LOC34619005</name>
</gene>
<organism evidence="2 3">
    <name type="scientific">Cyclospora cayetanensis</name>
    <dbReference type="NCBI Taxonomy" id="88456"/>
    <lineage>
        <taxon>Eukaryota</taxon>
        <taxon>Sar</taxon>
        <taxon>Alveolata</taxon>
        <taxon>Apicomplexa</taxon>
        <taxon>Conoidasida</taxon>
        <taxon>Coccidia</taxon>
        <taxon>Eucoccidiorida</taxon>
        <taxon>Eimeriorina</taxon>
        <taxon>Eimeriidae</taxon>
        <taxon>Cyclospora</taxon>
    </lineage>
</organism>
<feature type="region of interest" description="Disordered" evidence="1">
    <location>
        <begin position="286"/>
        <end position="463"/>
    </location>
</feature>
<dbReference type="GeneID" id="34619005"/>
<evidence type="ECO:0000256" key="1">
    <source>
        <dbReference type="SAM" id="MobiDB-lite"/>
    </source>
</evidence>
<proteinExistence type="predicted"/>
<feature type="compositionally biased region" description="Polar residues" evidence="1">
    <location>
        <begin position="495"/>
        <end position="505"/>
    </location>
</feature>
<evidence type="ECO:0000313" key="3">
    <source>
        <dbReference type="RefSeq" id="XP_026189931.1"/>
    </source>
</evidence>
<feature type="compositionally biased region" description="Basic and acidic residues" evidence="1">
    <location>
        <begin position="444"/>
        <end position="463"/>
    </location>
</feature>
<dbReference type="AlphaFoldDB" id="A0A6P6RQ27"/>
<reference evidence="3" key="1">
    <citation type="submission" date="2025-08" db="UniProtKB">
        <authorList>
            <consortium name="RefSeq"/>
        </authorList>
    </citation>
    <scope>IDENTIFICATION</scope>
</reference>